<dbReference type="OrthoDB" id="346907at2759"/>
<dbReference type="GO" id="GO:0005524">
    <property type="term" value="F:ATP binding"/>
    <property type="evidence" value="ECO:0007669"/>
    <property type="project" value="UniProtKB-UniRule"/>
</dbReference>
<dbReference type="PANTHER" id="PTHR44329">
    <property type="entry name" value="SERINE/THREONINE-PROTEIN KINASE TNNI3K-RELATED"/>
    <property type="match status" value="1"/>
</dbReference>
<evidence type="ECO:0000256" key="11">
    <source>
        <dbReference type="PROSITE-ProRule" id="PRU10141"/>
    </source>
</evidence>
<comment type="catalytic activity">
    <reaction evidence="8">
        <text>L-threonyl-[protein] + ATP = O-phospho-L-threonyl-[protein] + ADP + H(+)</text>
        <dbReference type="Rhea" id="RHEA:46608"/>
        <dbReference type="Rhea" id="RHEA-COMP:11060"/>
        <dbReference type="Rhea" id="RHEA-COMP:11605"/>
        <dbReference type="ChEBI" id="CHEBI:15378"/>
        <dbReference type="ChEBI" id="CHEBI:30013"/>
        <dbReference type="ChEBI" id="CHEBI:30616"/>
        <dbReference type="ChEBI" id="CHEBI:61977"/>
        <dbReference type="ChEBI" id="CHEBI:456216"/>
        <dbReference type="EC" id="2.7.11.1"/>
    </reaction>
</comment>
<dbReference type="GO" id="GO:0004674">
    <property type="term" value="F:protein serine/threonine kinase activity"/>
    <property type="evidence" value="ECO:0007669"/>
    <property type="project" value="UniProtKB-KW"/>
</dbReference>
<feature type="compositionally biased region" description="Polar residues" evidence="12">
    <location>
        <begin position="445"/>
        <end position="455"/>
    </location>
</feature>
<dbReference type="STRING" id="1054147.F4PWV9"/>
<dbReference type="SMART" id="SM00454">
    <property type="entry name" value="SAM"/>
    <property type="match status" value="1"/>
</dbReference>
<feature type="domain" description="C2" evidence="13">
    <location>
        <begin position="1"/>
        <end position="108"/>
    </location>
</feature>
<keyword evidence="5 11" id="KW-0547">Nucleotide-binding</keyword>
<name>F4PWV9_CACFS</name>
<dbReference type="Proteomes" id="UP000007797">
    <property type="component" value="Unassembled WGS sequence"/>
</dbReference>
<dbReference type="RefSeq" id="XP_004358108.1">
    <property type="nucleotide sequence ID" value="XM_004358051.1"/>
</dbReference>
<dbReference type="Pfam" id="PF00168">
    <property type="entry name" value="C2"/>
    <property type="match status" value="1"/>
</dbReference>
<dbReference type="PROSITE" id="PS50297">
    <property type="entry name" value="ANK_REP_REGION"/>
    <property type="match status" value="1"/>
</dbReference>
<dbReference type="SMART" id="SM00239">
    <property type="entry name" value="C2"/>
    <property type="match status" value="1"/>
</dbReference>
<dbReference type="PANTHER" id="PTHR44329:SF288">
    <property type="entry name" value="MITOGEN-ACTIVATED PROTEIN KINASE KINASE KINASE 20"/>
    <property type="match status" value="1"/>
</dbReference>
<dbReference type="EC" id="2.7.11.1" evidence="2"/>
<dbReference type="InterPro" id="IPR051681">
    <property type="entry name" value="Ser/Thr_Kinases-Pseudokinases"/>
</dbReference>
<comment type="catalytic activity">
    <reaction evidence="9">
        <text>L-seryl-[protein] + ATP = O-phospho-L-seryl-[protein] + ADP + H(+)</text>
        <dbReference type="Rhea" id="RHEA:17989"/>
        <dbReference type="Rhea" id="RHEA-COMP:9863"/>
        <dbReference type="Rhea" id="RHEA-COMP:11604"/>
        <dbReference type="ChEBI" id="CHEBI:15378"/>
        <dbReference type="ChEBI" id="CHEBI:29999"/>
        <dbReference type="ChEBI" id="CHEBI:30616"/>
        <dbReference type="ChEBI" id="CHEBI:83421"/>
        <dbReference type="ChEBI" id="CHEBI:456216"/>
        <dbReference type="EC" id="2.7.11.1"/>
    </reaction>
</comment>
<dbReference type="SUPFAM" id="SSF47769">
    <property type="entry name" value="SAM/Pointed domain"/>
    <property type="match status" value="1"/>
</dbReference>
<keyword evidence="6" id="KW-0418">Kinase</keyword>
<dbReference type="Pfam" id="PF12796">
    <property type="entry name" value="Ank_2"/>
    <property type="match status" value="1"/>
</dbReference>
<evidence type="ECO:0000313" key="16">
    <source>
        <dbReference type="EMBL" id="EGG19762.1"/>
    </source>
</evidence>
<dbReference type="Gene3D" id="3.30.200.20">
    <property type="entry name" value="Phosphorylase Kinase, domain 1"/>
    <property type="match status" value="1"/>
</dbReference>
<feature type="domain" description="SAM" evidence="15">
    <location>
        <begin position="331"/>
        <end position="394"/>
    </location>
</feature>
<dbReference type="CDD" id="cd00030">
    <property type="entry name" value="C2"/>
    <property type="match status" value="1"/>
</dbReference>
<evidence type="ECO:0000256" key="3">
    <source>
        <dbReference type="ARBA" id="ARBA00022527"/>
    </source>
</evidence>
<evidence type="ECO:0000256" key="12">
    <source>
        <dbReference type="SAM" id="MobiDB-lite"/>
    </source>
</evidence>
<feature type="compositionally biased region" description="Low complexity" evidence="12">
    <location>
        <begin position="456"/>
        <end position="468"/>
    </location>
</feature>
<feature type="repeat" description="ANK" evidence="10">
    <location>
        <begin position="204"/>
        <end position="240"/>
    </location>
</feature>
<proteinExistence type="inferred from homology"/>
<keyword evidence="3" id="KW-0723">Serine/threonine-protein kinase</keyword>
<feature type="repeat" description="ANK" evidence="10">
    <location>
        <begin position="276"/>
        <end position="308"/>
    </location>
</feature>
<dbReference type="Pfam" id="PF07714">
    <property type="entry name" value="PK_Tyr_Ser-Thr"/>
    <property type="match status" value="1"/>
</dbReference>
<keyword evidence="4" id="KW-0808">Transferase</keyword>
<dbReference type="InterPro" id="IPR000719">
    <property type="entry name" value="Prot_kinase_dom"/>
</dbReference>
<dbReference type="GeneID" id="14872084"/>
<evidence type="ECO:0000256" key="9">
    <source>
        <dbReference type="ARBA" id="ARBA00048679"/>
    </source>
</evidence>
<organism evidence="16 17">
    <name type="scientific">Cavenderia fasciculata</name>
    <name type="common">Slime mold</name>
    <name type="synonym">Dictyostelium fasciculatum</name>
    <dbReference type="NCBI Taxonomy" id="261658"/>
    <lineage>
        <taxon>Eukaryota</taxon>
        <taxon>Amoebozoa</taxon>
        <taxon>Evosea</taxon>
        <taxon>Eumycetozoa</taxon>
        <taxon>Dictyostelia</taxon>
        <taxon>Acytosteliales</taxon>
        <taxon>Cavenderiaceae</taxon>
        <taxon>Cavenderia</taxon>
    </lineage>
</organism>
<dbReference type="EMBL" id="GL883013">
    <property type="protein sequence ID" value="EGG19762.1"/>
    <property type="molecule type" value="Genomic_DNA"/>
</dbReference>
<feature type="domain" description="Protein kinase" evidence="14">
    <location>
        <begin position="586"/>
        <end position="848"/>
    </location>
</feature>
<sequence length="936" mass="103940">MTKKSTLGTLHVSVMEGRNLIPMDSDGQSDPYCVVIVGEKKKRTKAVRHKLNPKWENEHYEFTIDPTTHSLLVEVYDWDRFSSDDRMGMVSLPIQSLLESTLDTIKWYPLVPIKPDDKVTGDLRLKIRFDKEKAEKDKNPFIKAIKDHDLVAFEHLLAKPKTDINVCDTEGVPATHLIAVSNNIQMLMIFLKSSDLKITSRDIQGNTPLHLFAQKCIVSFSEEPINKLIERGCSVNHENAVGEIPLHKSCLSQNQKTQMMEILIAKGSGIDHKTKNEETPLHYAIKMGRPEFARCLLQRGADFTLAGGNPPKKPLDLAKELNHTQIVHRIQQTQEISDWLQNLQLDSLIPIFLMNDMFMDVVTDIDETTLDSLKITVAGQRAKLLKAVKKLKAGEPLDFSSSSLNLSSLQISSESVHSLDSLASSHCNNSHHNSIRRSSDIVIPTSPNHNNIVSPSTPRSLSHTGSSSSVNNLSSTNLFAAATTAAAAAAVSSSSSSSVITSTNVSSTTTTNIVAVPTTPVAAAAVAVVPVATTTTTTTTTTTAAATVVITTSPEKPNIEYSDLAQLKHTHLDHNDTTWIIDETNLQYSTLLGVGASGKVYKGFYKGEEVAIKVLKSFTDKKDIEEFKKEFQIVSALKSPGVVYFFGAGIKDKLCIVMEYCSRGSLYHILKDETVQFSWKDLFHLALQAVNSLNSLHTWSPQILHRDLKSLNLLITENWTVKICDFGLSRFDTGSNLETLGKLRGTYAYVAPEVYFGNKYTLKSDVYSMGMIIWEMLYRCLKGAHQFPFGEYLHLKFDYQILIACAKKDLRPTFPPETPASLIEIISRTLLKDATLRPTTQELYDALLEIRDKEFNPNAAEWEAKRFVPDQQLNPQPDPPPTAAVSPSLVGTGQFDQLKPKSALPDHLTRSRSNSSPIEPSNLKKKPSKFSLLQDH</sequence>
<dbReference type="InterPro" id="IPR001245">
    <property type="entry name" value="Ser-Thr/Tyr_kinase_cat_dom"/>
</dbReference>
<feature type="region of interest" description="Disordered" evidence="12">
    <location>
        <begin position="441"/>
        <end position="468"/>
    </location>
</feature>
<dbReference type="SMART" id="SM00220">
    <property type="entry name" value="S_TKc"/>
    <property type="match status" value="1"/>
</dbReference>
<feature type="binding site" evidence="11">
    <location>
        <position position="613"/>
    </location>
    <ligand>
        <name>ATP</name>
        <dbReference type="ChEBI" id="CHEBI:30616"/>
    </ligand>
</feature>
<evidence type="ECO:0000256" key="5">
    <source>
        <dbReference type="ARBA" id="ARBA00022741"/>
    </source>
</evidence>
<accession>F4PWV9</accession>
<protein>
    <recommendedName>
        <fullName evidence="2">non-specific serine/threonine protein kinase</fullName>
        <ecNumber evidence="2">2.7.11.1</ecNumber>
    </recommendedName>
</protein>
<evidence type="ECO:0000259" key="14">
    <source>
        <dbReference type="PROSITE" id="PS50011"/>
    </source>
</evidence>
<dbReference type="KEGG" id="dfa:DFA_06862"/>
<dbReference type="InterPro" id="IPR036770">
    <property type="entry name" value="Ankyrin_rpt-contain_sf"/>
</dbReference>
<evidence type="ECO:0000256" key="7">
    <source>
        <dbReference type="ARBA" id="ARBA00022840"/>
    </source>
</evidence>
<gene>
    <name evidence="16" type="ORF">DFA_06862</name>
</gene>
<dbReference type="Gene3D" id="2.60.40.150">
    <property type="entry name" value="C2 domain"/>
    <property type="match status" value="1"/>
</dbReference>
<evidence type="ECO:0000259" key="15">
    <source>
        <dbReference type="PROSITE" id="PS50105"/>
    </source>
</evidence>
<keyword evidence="7 11" id="KW-0067">ATP-binding</keyword>
<dbReference type="CDD" id="cd13999">
    <property type="entry name" value="STKc_MAP3K-like"/>
    <property type="match status" value="1"/>
</dbReference>
<evidence type="ECO:0000256" key="6">
    <source>
        <dbReference type="ARBA" id="ARBA00022777"/>
    </source>
</evidence>
<evidence type="ECO:0000256" key="4">
    <source>
        <dbReference type="ARBA" id="ARBA00022679"/>
    </source>
</evidence>
<dbReference type="InterPro" id="IPR000008">
    <property type="entry name" value="C2_dom"/>
</dbReference>
<dbReference type="SUPFAM" id="SSF56112">
    <property type="entry name" value="Protein kinase-like (PK-like)"/>
    <property type="match status" value="1"/>
</dbReference>
<keyword evidence="17" id="KW-1185">Reference proteome</keyword>
<evidence type="ECO:0000256" key="10">
    <source>
        <dbReference type="PROSITE-ProRule" id="PRU00023"/>
    </source>
</evidence>
<dbReference type="InterPro" id="IPR008271">
    <property type="entry name" value="Ser/Thr_kinase_AS"/>
</dbReference>
<dbReference type="InterPro" id="IPR017441">
    <property type="entry name" value="Protein_kinase_ATP_BS"/>
</dbReference>
<dbReference type="SMART" id="SM00248">
    <property type="entry name" value="ANK"/>
    <property type="match status" value="5"/>
</dbReference>
<dbReference type="Gene3D" id="1.10.510.10">
    <property type="entry name" value="Transferase(Phosphotransferase) domain 1"/>
    <property type="match status" value="1"/>
</dbReference>
<reference evidence="17" key="1">
    <citation type="journal article" date="2011" name="Genome Res.">
        <title>Phylogeny-wide analysis of social amoeba genomes highlights ancient origins for complex intercellular communication.</title>
        <authorList>
            <person name="Heidel A.J."/>
            <person name="Lawal H.M."/>
            <person name="Felder M."/>
            <person name="Schilde C."/>
            <person name="Helps N.R."/>
            <person name="Tunggal B."/>
            <person name="Rivero F."/>
            <person name="John U."/>
            <person name="Schleicher M."/>
            <person name="Eichinger L."/>
            <person name="Platzer M."/>
            <person name="Noegel A.A."/>
            <person name="Schaap P."/>
            <person name="Gloeckner G."/>
        </authorList>
    </citation>
    <scope>NUCLEOTIDE SEQUENCE [LARGE SCALE GENOMIC DNA]</scope>
    <source>
        <strain evidence="17">SH3</strain>
    </source>
</reference>
<dbReference type="Pfam" id="PF00536">
    <property type="entry name" value="SAM_1"/>
    <property type="match status" value="1"/>
</dbReference>
<dbReference type="OMA" id="DYQILIA"/>
<dbReference type="SUPFAM" id="SSF49562">
    <property type="entry name" value="C2 domain (Calcium/lipid-binding domain, CaLB)"/>
    <property type="match status" value="1"/>
</dbReference>
<keyword evidence="10" id="KW-0040">ANK repeat</keyword>
<dbReference type="Gene3D" id="1.25.40.20">
    <property type="entry name" value="Ankyrin repeat-containing domain"/>
    <property type="match status" value="2"/>
</dbReference>
<dbReference type="PROSITE" id="PS50011">
    <property type="entry name" value="PROTEIN_KINASE_DOM"/>
    <property type="match status" value="1"/>
</dbReference>
<evidence type="ECO:0000256" key="8">
    <source>
        <dbReference type="ARBA" id="ARBA00047899"/>
    </source>
</evidence>
<dbReference type="InterPro" id="IPR002110">
    <property type="entry name" value="Ankyrin_rpt"/>
</dbReference>
<dbReference type="PROSITE" id="PS50088">
    <property type="entry name" value="ANK_REPEAT"/>
    <property type="match status" value="2"/>
</dbReference>
<dbReference type="PROSITE" id="PS00107">
    <property type="entry name" value="PROTEIN_KINASE_ATP"/>
    <property type="match status" value="1"/>
</dbReference>
<evidence type="ECO:0000256" key="1">
    <source>
        <dbReference type="ARBA" id="ARBA00005843"/>
    </source>
</evidence>
<evidence type="ECO:0000313" key="17">
    <source>
        <dbReference type="Proteomes" id="UP000007797"/>
    </source>
</evidence>
<dbReference type="PROSITE" id="PS50105">
    <property type="entry name" value="SAM_DOMAIN"/>
    <property type="match status" value="1"/>
</dbReference>
<dbReference type="InterPro" id="IPR001660">
    <property type="entry name" value="SAM"/>
</dbReference>
<comment type="similarity">
    <text evidence="1">Belongs to the protein kinase superfamily. TKL Ser/Thr protein kinase family.</text>
</comment>
<dbReference type="PROSITE" id="PS50004">
    <property type="entry name" value="C2"/>
    <property type="match status" value="1"/>
</dbReference>
<dbReference type="InterPro" id="IPR035892">
    <property type="entry name" value="C2_domain_sf"/>
</dbReference>
<dbReference type="SUPFAM" id="SSF48403">
    <property type="entry name" value="Ankyrin repeat"/>
    <property type="match status" value="1"/>
</dbReference>
<feature type="region of interest" description="Disordered" evidence="12">
    <location>
        <begin position="870"/>
        <end position="936"/>
    </location>
</feature>
<evidence type="ECO:0000256" key="2">
    <source>
        <dbReference type="ARBA" id="ARBA00012513"/>
    </source>
</evidence>
<dbReference type="PROSITE" id="PS00108">
    <property type="entry name" value="PROTEIN_KINASE_ST"/>
    <property type="match status" value="1"/>
</dbReference>
<dbReference type="AlphaFoldDB" id="F4PWV9"/>
<dbReference type="Gene3D" id="1.10.150.50">
    <property type="entry name" value="Transcription Factor, Ets-1"/>
    <property type="match status" value="1"/>
</dbReference>
<evidence type="ECO:0000259" key="13">
    <source>
        <dbReference type="PROSITE" id="PS50004"/>
    </source>
</evidence>
<dbReference type="InterPro" id="IPR013761">
    <property type="entry name" value="SAM/pointed_sf"/>
</dbReference>
<dbReference type="InterPro" id="IPR011009">
    <property type="entry name" value="Kinase-like_dom_sf"/>
</dbReference>